<evidence type="ECO:0000313" key="7">
    <source>
        <dbReference type="Proteomes" id="UP001197114"/>
    </source>
</evidence>
<dbReference type="PANTHER" id="PTHR48050:SF13">
    <property type="entry name" value="STEROL 3-BETA-GLUCOSYLTRANSFERASE UGT80A2"/>
    <property type="match status" value="1"/>
</dbReference>
<dbReference type="Gene3D" id="3.40.50.2000">
    <property type="entry name" value="Glycogen Phosphorylase B"/>
    <property type="match status" value="2"/>
</dbReference>
<protein>
    <submittedName>
        <fullName evidence="6">DUF1205 domain-containing protein</fullName>
    </submittedName>
</protein>
<evidence type="ECO:0000256" key="2">
    <source>
        <dbReference type="ARBA" id="ARBA00022676"/>
    </source>
</evidence>
<evidence type="ECO:0000259" key="4">
    <source>
        <dbReference type="Pfam" id="PF06722"/>
    </source>
</evidence>
<dbReference type="EMBL" id="WMBF01000468">
    <property type="protein sequence ID" value="MBW5425251.1"/>
    <property type="molecule type" value="Genomic_DNA"/>
</dbReference>
<dbReference type="InterPro" id="IPR010610">
    <property type="entry name" value="EryCIII-like_C"/>
</dbReference>
<keyword evidence="3" id="KW-0808">Transferase</keyword>
<name>A0ABS6YUY6_9ACTN</name>
<feature type="domain" description="Erythromycin biosynthesis protein CIII-like N-terminal" evidence="5">
    <location>
        <begin position="42"/>
        <end position="257"/>
    </location>
</feature>
<accession>A0ABS6YUY6</accession>
<feature type="domain" description="Erythromycin biosynthesis protein CIII-like C-terminal" evidence="4">
    <location>
        <begin position="285"/>
        <end position="426"/>
    </location>
</feature>
<proteinExistence type="inferred from homology"/>
<reference evidence="6 7" key="1">
    <citation type="submission" date="2019-11" db="EMBL/GenBank/DDBJ databases">
        <authorList>
            <person name="Ay H."/>
        </authorList>
    </citation>
    <scope>NUCLEOTIDE SEQUENCE [LARGE SCALE GENOMIC DNA]</scope>
    <source>
        <strain evidence="6 7">BG9H</strain>
    </source>
</reference>
<dbReference type="InterPro" id="IPR002213">
    <property type="entry name" value="UDP_glucos_trans"/>
</dbReference>
<evidence type="ECO:0000313" key="6">
    <source>
        <dbReference type="EMBL" id="MBW5425251.1"/>
    </source>
</evidence>
<dbReference type="InterPro" id="IPR050426">
    <property type="entry name" value="Glycosyltransferase_28"/>
</dbReference>
<comment type="similarity">
    <text evidence="1">Belongs to the glycosyltransferase 28 family.</text>
</comment>
<evidence type="ECO:0000256" key="1">
    <source>
        <dbReference type="ARBA" id="ARBA00006962"/>
    </source>
</evidence>
<gene>
    <name evidence="6" type="ORF">GKQ77_27445</name>
</gene>
<comment type="caution">
    <text evidence="6">The sequence shown here is derived from an EMBL/GenBank/DDBJ whole genome shotgun (WGS) entry which is preliminary data.</text>
</comment>
<dbReference type="CDD" id="cd03784">
    <property type="entry name" value="GT1_Gtf-like"/>
    <property type="match status" value="1"/>
</dbReference>
<dbReference type="Pfam" id="PF06722">
    <property type="entry name" value="EryCIII-like_C"/>
    <property type="match status" value="1"/>
</dbReference>
<keyword evidence="7" id="KW-1185">Reference proteome</keyword>
<organism evidence="6 7">
    <name type="scientific">Streptomyces anatolicus</name>
    <dbReference type="NCBI Taxonomy" id="2675858"/>
    <lineage>
        <taxon>Bacteria</taxon>
        <taxon>Bacillati</taxon>
        <taxon>Actinomycetota</taxon>
        <taxon>Actinomycetes</taxon>
        <taxon>Kitasatosporales</taxon>
        <taxon>Streptomycetaceae</taxon>
        <taxon>Streptomyces</taxon>
    </lineage>
</organism>
<keyword evidence="2" id="KW-0328">Glycosyltransferase</keyword>
<evidence type="ECO:0000256" key="3">
    <source>
        <dbReference type="ARBA" id="ARBA00022679"/>
    </source>
</evidence>
<dbReference type="Proteomes" id="UP001197114">
    <property type="component" value="Unassembled WGS sequence"/>
</dbReference>
<dbReference type="SUPFAM" id="SSF53756">
    <property type="entry name" value="UDP-Glycosyltransferase/glycogen phosphorylase"/>
    <property type="match status" value="1"/>
</dbReference>
<dbReference type="RefSeq" id="WP_219691641.1">
    <property type="nucleotide sequence ID" value="NZ_WMBF01000468.1"/>
</dbReference>
<dbReference type="InterPro" id="IPR048284">
    <property type="entry name" value="EryCIII-like_N"/>
</dbReference>
<evidence type="ECO:0000259" key="5">
    <source>
        <dbReference type="Pfam" id="PF21036"/>
    </source>
</evidence>
<dbReference type="PANTHER" id="PTHR48050">
    <property type="entry name" value="STEROL 3-BETA-GLUCOSYLTRANSFERASE"/>
    <property type="match status" value="1"/>
</dbReference>
<sequence>MTEPTPATPGTTGATAEPAGARVLFTTWAAPSHLYPMVPLAWAFQAAGHQVRVAVPPGCVRAVADAGLTPVPVGPDPDIAGHATSGGLAAWHTQGRWPDDWAARADELSEAQQGILRALGEKQLRIAGAMADDLLGFARAWRPDLVVQDAGTYAGTLAAADLGVPAVAHLWGSPAVMRLNRAGLDGPHLDGYRALFERYGLEPAEPGLWVDPCPPSLTLPSPVTRVPTRFVPYNGPGGAPESLLPPSGKPRVCLTWGVTADRLKPGGPALPPPLLAAAHELTSGGAEVLLAVTEAQRERLGAQPDGVHTVSGVPLRLLLPGCDAVVHQGGGGTTMTATEAGVPQLILSPRPEQMLTGARLAAAGAARHRPLNEVAGMPDTAAPGALLAADVRALLDDPAHRAAAGRLRAEARALPTPAEVAGRLIAEARATTA</sequence>
<dbReference type="Pfam" id="PF21036">
    <property type="entry name" value="EryCIII-like_N"/>
    <property type="match status" value="1"/>
</dbReference>